<evidence type="ECO:0000259" key="5">
    <source>
        <dbReference type="Pfam" id="PF00206"/>
    </source>
</evidence>
<keyword evidence="8" id="KW-1185">Reference proteome</keyword>
<dbReference type="PRINTS" id="PR00149">
    <property type="entry name" value="FUMRATELYASE"/>
</dbReference>
<dbReference type="Pfam" id="PF08328">
    <property type="entry name" value="ASL_C"/>
    <property type="match status" value="1"/>
</dbReference>
<dbReference type="InterPro" id="IPR022761">
    <property type="entry name" value="Fumarate_lyase_N"/>
</dbReference>
<dbReference type="GO" id="GO:0006188">
    <property type="term" value="P:IMP biosynthetic process"/>
    <property type="evidence" value="ECO:0007669"/>
    <property type="project" value="InterPro"/>
</dbReference>
<dbReference type="InterPro" id="IPR000362">
    <property type="entry name" value="Fumarate_lyase_fam"/>
</dbReference>
<dbReference type="GO" id="GO:0004018">
    <property type="term" value="F:N6-(1,2-dicarboxyethyl)AMP AMP-lyase (fumarate-forming) activity"/>
    <property type="evidence" value="ECO:0007669"/>
    <property type="project" value="InterPro"/>
</dbReference>
<comment type="function">
    <text evidence="4">Catalyzes two reactions in de novo purine nucleotide biosynthesis. Catalyzes the breakdown of 5-aminoimidazole- (N-succinylocarboxamide) ribotide (SAICAR or 2-[5-amino-1-(5-phospho-beta-D-ribosyl)imidazole-4-carboxamido]succinate) to 5-aminoimidazole-4-carboxamide ribotide (AICAR or 5-amino-1-(5-phospho-beta-D-ribosyl)imidazole-4-carboxamide) and fumarate, and of adenylosuccinate (ADS or N(6)-(1,2-dicarboxyethyl)-AMP) to adenosine monophosphate (AMP) and fumarate.</text>
</comment>
<gene>
    <name evidence="7" type="ORF">SAMN05444158_3438</name>
</gene>
<dbReference type="RefSeq" id="WP_146688112.1">
    <property type="nucleotide sequence ID" value="NZ_LT629750.1"/>
</dbReference>
<evidence type="ECO:0000259" key="6">
    <source>
        <dbReference type="Pfam" id="PF08328"/>
    </source>
</evidence>
<evidence type="ECO:0000313" key="8">
    <source>
        <dbReference type="Proteomes" id="UP000243904"/>
    </source>
</evidence>
<dbReference type="InterPro" id="IPR020557">
    <property type="entry name" value="Fumarate_lyase_CS"/>
</dbReference>
<dbReference type="SUPFAM" id="SSF48557">
    <property type="entry name" value="L-aspartase-like"/>
    <property type="match status" value="1"/>
</dbReference>
<evidence type="ECO:0000256" key="4">
    <source>
        <dbReference type="ARBA" id="ARBA00025012"/>
    </source>
</evidence>
<keyword evidence="3" id="KW-0658">Purine biosynthesis</keyword>
<dbReference type="Gene3D" id="1.10.40.30">
    <property type="entry name" value="Fumarase/aspartase (C-terminal domain)"/>
    <property type="match status" value="1"/>
</dbReference>
<dbReference type="PROSITE" id="PS00163">
    <property type="entry name" value="FUMARATE_LYASES"/>
    <property type="match status" value="1"/>
</dbReference>
<sequence>MSDALMNISPVDGRYERYTKPLRQIMSEFGLIKYRVEVMVRYVLALGAHADIPLQLDQAEAKALEGIIHAFVQEDAFSIKQLETKGWNGILATNHDVKSCELWLRWKFGQIGLGGLVEWIHFGCTSEDVNNIAYGLMLRDAVDALMEPLELAVEWIQGSAKHCAHMPMLSRTHGQPATPTTLGKEFAVFEERLRRQMRQINALKVSLKLNGASGNYAAMHAAFPNIEWPQFAQAFIENGTYLRKGAHVSFSFNPLTTQIEPHDTYAELFAVIMRINTILMDFTQDMWRYISDDWIVQKPVAGEVGSSAMPHKVNPINFENAEGNLQIANWLMEGCCRKLPVSRMQRDLSDSTVERVFGTIFGHCIVGYENLRAGMKKVSPNAEKIRLALVEHPEVLAEAYQTILRSKGYPNAYDALKSVSRGAKITLSDLHAFVDGLDPEFVDAETKQRMKEIMPDTYFGLAPFLVRAG</sequence>
<dbReference type="AlphaFoldDB" id="A0A1H1VLF8"/>
<evidence type="ECO:0000313" key="7">
    <source>
        <dbReference type="EMBL" id="SDS84869.1"/>
    </source>
</evidence>
<dbReference type="InterPro" id="IPR008948">
    <property type="entry name" value="L-Aspartase-like"/>
</dbReference>
<comment type="pathway">
    <text evidence="1">Purine metabolism; IMP biosynthesis via de novo pathway; 5-amino-1-(5-phospho-D-ribosyl)imidazole-4-carboxamide from 5-amino-1-(5-phospho-D-ribosyl)imidazole-4-carboxylate: step 2/2.</text>
</comment>
<dbReference type="Gene3D" id="1.20.200.10">
    <property type="entry name" value="Fumarase/aspartase (Central domain)"/>
    <property type="match status" value="1"/>
</dbReference>
<evidence type="ECO:0000256" key="2">
    <source>
        <dbReference type="ARBA" id="ARBA00004734"/>
    </source>
</evidence>
<dbReference type="Proteomes" id="UP000243904">
    <property type="component" value="Chromosome I"/>
</dbReference>
<feature type="domain" description="Adenylosuccinate lyase PurB C-terminal" evidence="6">
    <location>
        <begin position="342"/>
        <end position="458"/>
    </location>
</feature>
<name>A0A1H1VLF8_9BRAD</name>
<proteinExistence type="predicted"/>
<accession>A0A1H1VLF8</accession>
<dbReference type="PANTHER" id="PTHR43411:SF1">
    <property type="entry name" value="ADENYLOSUCCINATE LYASE"/>
    <property type="match status" value="1"/>
</dbReference>
<dbReference type="InterPro" id="IPR047136">
    <property type="entry name" value="PurB_bact"/>
</dbReference>
<dbReference type="Pfam" id="PF00206">
    <property type="entry name" value="Lyase_1"/>
    <property type="match status" value="1"/>
</dbReference>
<dbReference type="InterPro" id="IPR024083">
    <property type="entry name" value="Fumarase/histidase_N"/>
</dbReference>
<dbReference type="NCBIfam" id="NF006764">
    <property type="entry name" value="PRK09285.1"/>
    <property type="match status" value="1"/>
</dbReference>
<protein>
    <submittedName>
        <fullName evidence="7">Adenylosuccinate lyase</fullName>
    </submittedName>
</protein>
<dbReference type="EMBL" id="LT629750">
    <property type="protein sequence ID" value="SDS84869.1"/>
    <property type="molecule type" value="Genomic_DNA"/>
</dbReference>
<reference evidence="8" key="1">
    <citation type="submission" date="2016-10" db="EMBL/GenBank/DDBJ databases">
        <authorList>
            <person name="Varghese N."/>
            <person name="Submissions S."/>
        </authorList>
    </citation>
    <scope>NUCLEOTIDE SEQUENCE [LARGE SCALE GENOMIC DNA]</scope>
    <source>
        <strain evidence="8">GAS369</strain>
    </source>
</reference>
<dbReference type="Gene3D" id="1.10.275.10">
    <property type="entry name" value="Fumarase/aspartase (N-terminal domain)"/>
    <property type="match status" value="1"/>
</dbReference>
<organism evidence="7 8">
    <name type="scientific">Bradyrhizobium canariense</name>
    <dbReference type="NCBI Taxonomy" id="255045"/>
    <lineage>
        <taxon>Bacteria</taxon>
        <taxon>Pseudomonadati</taxon>
        <taxon>Pseudomonadota</taxon>
        <taxon>Alphaproteobacteria</taxon>
        <taxon>Hyphomicrobiales</taxon>
        <taxon>Nitrobacteraceae</taxon>
        <taxon>Bradyrhizobium</taxon>
    </lineage>
</organism>
<keyword evidence="7" id="KW-0456">Lyase</keyword>
<evidence type="ECO:0000256" key="3">
    <source>
        <dbReference type="ARBA" id="ARBA00022755"/>
    </source>
</evidence>
<comment type="pathway">
    <text evidence="2">Purine metabolism; AMP biosynthesis via de novo pathway; AMP from IMP: step 2/2.</text>
</comment>
<evidence type="ECO:0000256" key="1">
    <source>
        <dbReference type="ARBA" id="ARBA00004706"/>
    </source>
</evidence>
<dbReference type="InterPro" id="IPR013539">
    <property type="entry name" value="PurB_C"/>
</dbReference>
<dbReference type="PANTHER" id="PTHR43411">
    <property type="entry name" value="ADENYLOSUCCINATE LYASE"/>
    <property type="match status" value="1"/>
</dbReference>
<feature type="domain" description="Fumarate lyase N-terminal" evidence="5">
    <location>
        <begin position="13"/>
        <end position="323"/>
    </location>
</feature>